<comment type="caution">
    <text evidence="9">The sequence shown here is derived from an EMBL/GenBank/DDBJ whole genome shotgun (WGS) entry which is preliminary data.</text>
</comment>
<organism evidence="9 10">
    <name type="scientific">Viridibacillus soli</name>
    <dbReference type="NCBI Taxonomy" id="2798301"/>
    <lineage>
        <taxon>Bacteria</taxon>
        <taxon>Bacillati</taxon>
        <taxon>Bacillota</taxon>
        <taxon>Bacilli</taxon>
        <taxon>Bacillales</taxon>
        <taxon>Caryophanaceae</taxon>
        <taxon>Viridibacillus</taxon>
    </lineage>
</organism>
<keyword evidence="3 7" id="KW-0812">Transmembrane</keyword>
<evidence type="ECO:0000256" key="2">
    <source>
        <dbReference type="ARBA" id="ARBA00022475"/>
    </source>
</evidence>
<proteinExistence type="inferred from homology"/>
<keyword evidence="2" id="KW-1003">Cell membrane</keyword>
<name>A0ABS1H7W3_9BACL</name>
<evidence type="ECO:0000256" key="5">
    <source>
        <dbReference type="ARBA" id="ARBA00023136"/>
    </source>
</evidence>
<evidence type="ECO:0000256" key="1">
    <source>
        <dbReference type="ARBA" id="ARBA00004651"/>
    </source>
</evidence>
<feature type="transmembrane region" description="Helical" evidence="7">
    <location>
        <begin position="143"/>
        <end position="160"/>
    </location>
</feature>
<feature type="transmembrane region" description="Helical" evidence="7">
    <location>
        <begin position="197"/>
        <end position="215"/>
    </location>
</feature>
<keyword evidence="10" id="KW-1185">Reference proteome</keyword>
<dbReference type="InterPro" id="IPR010619">
    <property type="entry name" value="ThrE-like_N"/>
</dbReference>
<keyword evidence="4 7" id="KW-1133">Transmembrane helix</keyword>
<keyword evidence="5 7" id="KW-0472">Membrane</keyword>
<dbReference type="PANTHER" id="PTHR34390">
    <property type="entry name" value="UPF0442 PROTEIN YJJB-RELATED"/>
    <property type="match status" value="1"/>
</dbReference>
<dbReference type="PANTHER" id="PTHR34390:SF2">
    <property type="entry name" value="SUCCINATE TRANSPORTER SUBUNIT YJJP-RELATED"/>
    <property type="match status" value="1"/>
</dbReference>
<dbReference type="RefSeq" id="WP_200749244.1">
    <property type="nucleotide sequence ID" value="NZ_JAEOAH010000015.1"/>
</dbReference>
<evidence type="ECO:0000256" key="4">
    <source>
        <dbReference type="ARBA" id="ARBA00022989"/>
    </source>
</evidence>
<evidence type="ECO:0000256" key="7">
    <source>
        <dbReference type="SAM" id="Phobius"/>
    </source>
</evidence>
<dbReference type="Pfam" id="PF06738">
    <property type="entry name" value="ThrE"/>
    <property type="match status" value="1"/>
</dbReference>
<feature type="transmembrane region" description="Helical" evidence="7">
    <location>
        <begin position="172"/>
        <end position="190"/>
    </location>
</feature>
<protein>
    <submittedName>
        <fullName evidence="9">Threonine/serine exporter family protein</fullName>
    </submittedName>
</protein>
<sequence length="250" mass="27053">MVIEIKEEELAIDCFLLAGRLLMQSGAETYRAEDTMLRMANSQGLTSAQSFVTPTGIIFSAGHQRPTRIIQIPRRSTDLAKIALVNGVSRRLATEQITLEEAYEELQRLDRANLLFPTWVQIVAAAIASGCFLILFEGMWKDVAAAILAGGVGFLIFVLMHELTKVKFFAEFTASLFVGITAFLAVRFGIGIQIDKIIIASVMPLVPGLLIANAVRDLMAGHFVSGVAKGMEAFLTAFAIGAGIALVLSF</sequence>
<comment type="similarity">
    <text evidence="6">Belongs to the ThrE exporter (TC 2.A.79) family.</text>
</comment>
<comment type="subcellular location">
    <subcellularLocation>
        <location evidence="1">Cell membrane</location>
        <topology evidence="1">Multi-pass membrane protein</topology>
    </subcellularLocation>
</comment>
<evidence type="ECO:0000259" key="8">
    <source>
        <dbReference type="Pfam" id="PF06738"/>
    </source>
</evidence>
<reference evidence="9 10" key="1">
    <citation type="submission" date="2020-12" db="EMBL/GenBank/DDBJ databases">
        <title>YIM B01967 draft genome.</title>
        <authorList>
            <person name="Yan X."/>
        </authorList>
    </citation>
    <scope>NUCLEOTIDE SEQUENCE [LARGE SCALE GENOMIC DNA]</scope>
    <source>
        <strain evidence="9 10">YIM B01967</strain>
    </source>
</reference>
<feature type="transmembrane region" description="Helical" evidence="7">
    <location>
        <begin position="227"/>
        <end position="248"/>
    </location>
</feature>
<evidence type="ECO:0000313" key="9">
    <source>
        <dbReference type="EMBL" id="MBK3495504.1"/>
    </source>
</evidence>
<evidence type="ECO:0000256" key="6">
    <source>
        <dbReference type="ARBA" id="ARBA00034125"/>
    </source>
</evidence>
<dbReference type="Proteomes" id="UP000618943">
    <property type="component" value="Unassembled WGS sequence"/>
</dbReference>
<accession>A0ABS1H7W3</accession>
<feature type="transmembrane region" description="Helical" evidence="7">
    <location>
        <begin position="114"/>
        <end position="136"/>
    </location>
</feature>
<gene>
    <name evidence="9" type="ORF">JFL43_11705</name>
</gene>
<evidence type="ECO:0000256" key="3">
    <source>
        <dbReference type="ARBA" id="ARBA00022692"/>
    </source>
</evidence>
<dbReference type="EMBL" id="JAEOAH010000015">
    <property type="protein sequence ID" value="MBK3495504.1"/>
    <property type="molecule type" value="Genomic_DNA"/>
</dbReference>
<dbReference type="InterPro" id="IPR050539">
    <property type="entry name" value="ThrE_Dicarb/AminoAcid_Exp"/>
</dbReference>
<feature type="domain" description="Threonine/serine exporter-like N-terminal" evidence="8">
    <location>
        <begin position="15"/>
        <end position="250"/>
    </location>
</feature>
<evidence type="ECO:0000313" key="10">
    <source>
        <dbReference type="Proteomes" id="UP000618943"/>
    </source>
</evidence>